<name>A0A1X2HL30_9FUNG</name>
<protein>
    <submittedName>
        <fullName evidence="2">Uncharacterized protein</fullName>
    </submittedName>
</protein>
<sequence length="244" mass="27598">MEQHNFIHAAIHWIRTSVLILSILVIITSLNQYSKKSTSVFTLLHDNNTTISTYNNENDGEGVVDRFGQALVQDRRLIATLVAAQASVFCPLFLLLGNNRSNFSSSENEHPCNTAVISLVGFWEAALDLLCQFLLPLGLALSWLFCISFDHRTSQVIHDYSPSNTDMPPSPSSYISSFAWDNCTSTVNTVHGLKYLIVMALVFEMIFITIAWIQYCISSFHCRDSQKKHHLYLLPTEADHKQRL</sequence>
<dbReference type="EMBL" id="MCGE01000057">
    <property type="protein sequence ID" value="ORZ00080.1"/>
    <property type="molecule type" value="Genomic_DNA"/>
</dbReference>
<evidence type="ECO:0000256" key="1">
    <source>
        <dbReference type="SAM" id="Phobius"/>
    </source>
</evidence>
<accession>A0A1X2HL30</accession>
<keyword evidence="1" id="KW-1133">Transmembrane helix</keyword>
<feature type="transmembrane region" description="Helical" evidence="1">
    <location>
        <begin position="77"/>
        <end position="96"/>
    </location>
</feature>
<evidence type="ECO:0000313" key="3">
    <source>
        <dbReference type="Proteomes" id="UP000193560"/>
    </source>
</evidence>
<feature type="transmembrane region" description="Helical" evidence="1">
    <location>
        <begin position="116"/>
        <end position="145"/>
    </location>
</feature>
<reference evidence="2 3" key="1">
    <citation type="submission" date="2016-07" db="EMBL/GenBank/DDBJ databases">
        <title>Pervasive Adenine N6-methylation of Active Genes in Fungi.</title>
        <authorList>
            <consortium name="DOE Joint Genome Institute"/>
            <person name="Mondo S.J."/>
            <person name="Dannebaum R.O."/>
            <person name="Kuo R.C."/>
            <person name="Labutti K."/>
            <person name="Haridas S."/>
            <person name="Kuo A."/>
            <person name="Salamov A."/>
            <person name="Ahrendt S.R."/>
            <person name="Lipzen A."/>
            <person name="Sullivan W."/>
            <person name="Andreopoulos W.B."/>
            <person name="Clum A."/>
            <person name="Lindquist E."/>
            <person name="Daum C."/>
            <person name="Ramamoorthy G.K."/>
            <person name="Gryganskyi A."/>
            <person name="Culley D."/>
            <person name="Magnuson J.K."/>
            <person name="James T.Y."/>
            <person name="O'Malley M.A."/>
            <person name="Stajich J.E."/>
            <person name="Spatafora J.W."/>
            <person name="Visel A."/>
            <person name="Grigoriev I.V."/>
        </authorList>
    </citation>
    <scope>NUCLEOTIDE SEQUENCE [LARGE SCALE GENOMIC DNA]</scope>
    <source>
        <strain evidence="2 3">NRRL 1336</strain>
    </source>
</reference>
<proteinExistence type="predicted"/>
<feature type="non-terminal residue" evidence="2">
    <location>
        <position position="1"/>
    </location>
</feature>
<dbReference type="AlphaFoldDB" id="A0A1X2HL30"/>
<evidence type="ECO:0000313" key="2">
    <source>
        <dbReference type="EMBL" id="ORZ00080.1"/>
    </source>
</evidence>
<comment type="caution">
    <text evidence="2">The sequence shown here is derived from an EMBL/GenBank/DDBJ whole genome shotgun (WGS) entry which is preliminary data.</text>
</comment>
<feature type="transmembrane region" description="Helical" evidence="1">
    <location>
        <begin position="195"/>
        <end position="215"/>
    </location>
</feature>
<keyword evidence="1" id="KW-0812">Transmembrane</keyword>
<gene>
    <name evidence="2" type="ORF">BCR42DRAFT_475671</name>
</gene>
<feature type="transmembrane region" description="Helical" evidence="1">
    <location>
        <begin position="6"/>
        <end position="27"/>
    </location>
</feature>
<dbReference type="OrthoDB" id="2340007at2759"/>
<dbReference type="Proteomes" id="UP000193560">
    <property type="component" value="Unassembled WGS sequence"/>
</dbReference>
<keyword evidence="1" id="KW-0472">Membrane</keyword>
<organism evidence="2 3">
    <name type="scientific">Absidia repens</name>
    <dbReference type="NCBI Taxonomy" id="90262"/>
    <lineage>
        <taxon>Eukaryota</taxon>
        <taxon>Fungi</taxon>
        <taxon>Fungi incertae sedis</taxon>
        <taxon>Mucoromycota</taxon>
        <taxon>Mucoromycotina</taxon>
        <taxon>Mucoromycetes</taxon>
        <taxon>Mucorales</taxon>
        <taxon>Cunninghamellaceae</taxon>
        <taxon>Absidia</taxon>
    </lineage>
</organism>
<keyword evidence="3" id="KW-1185">Reference proteome</keyword>